<dbReference type="EMBL" id="MFKF01000196">
    <property type="protein sequence ID" value="OGG51029.1"/>
    <property type="molecule type" value="Genomic_DNA"/>
</dbReference>
<evidence type="ECO:0000313" key="1">
    <source>
        <dbReference type="EMBL" id="OGG51029.1"/>
    </source>
</evidence>
<protein>
    <submittedName>
        <fullName evidence="1">Uncharacterized protein</fullName>
    </submittedName>
</protein>
<accession>A0A1F6CPB1</accession>
<gene>
    <name evidence="1" type="ORF">A3F84_08125</name>
</gene>
<dbReference type="Proteomes" id="UP000178606">
    <property type="component" value="Unassembled WGS sequence"/>
</dbReference>
<proteinExistence type="predicted"/>
<comment type="caution">
    <text evidence="1">The sequence shown here is derived from an EMBL/GenBank/DDBJ whole genome shotgun (WGS) entry which is preliminary data.</text>
</comment>
<evidence type="ECO:0000313" key="2">
    <source>
        <dbReference type="Proteomes" id="UP000178606"/>
    </source>
</evidence>
<dbReference type="AlphaFoldDB" id="A0A1F6CPB1"/>
<organism evidence="1 2">
    <name type="scientific">Handelsmanbacteria sp. (strain RIFCSPLOWO2_12_FULL_64_10)</name>
    <dbReference type="NCBI Taxonomy" id="1817868"/>
    <lineage>
        <taxon>Bacteria</taxon>
        <taxon>Candidatus Handelsmaniibacteriota</taxon>
    </lineage>
</organism>
<sequence length="60" mass="7090">MTTPTLDPRLLELLELHQDLTLRRLADPDPEERDCLTEQMESVRQRMREIEDDNRVPAST</sequence>
<reference evidence="1 2" key="1">
    <citation type="journal article" date="2016" name="Nat. Commun.">
        <title>Thousands of microbial genomes shed light on interconnected biogeochemical processes in an aquifer system.</title>
        <authorList>
            <person name="Anantharaman K."/>
            <person name="Brown C.T."/>
            <person name="Hug L.A."/>
            <person name="Sharon I."/>
            <person name="Castelle C.J."/>
            <person name="Probst A.J."/>
            <person name="Thomas B.C."/>
            <person name="Singh A."/>
            <person name="Wilkins M.J."/>
            <person name="Karaoz U."/>
            <person name="Brodie E.L."/>
            <person name="Williams K.H."/>
            <person name="Hubbard S.S."/>
            <person name="Banfield J.F."/>
        </authorList>
    </citation>
    <scope>NUCLEOTIDE SEQUENCE [LARGE SCALE GENOMIC DNA]</scope>
    <source>
        <strain evidence="2">RIFCSPLOWO2_12_FULL_64_10</strain>
    </source>
</reference>
<name>A0A1F6CPB1_HANXR</name>